<dbReference type="eggNOG" id="KOG1356">
    <property type="taxonomic scope" value="Eukaryota"/>
</dbReference>
<feature type="domain" description="JmjC" evidence="4">
    <location>
        <begin position="104"/>
        <end position="249"/>
    </location>
</feature>
<dbReference type="KEGG" id="gtr:GLOTRDRAFT_30135"/>
<dbReference type="PROSITE" id="PS51184">
    <property type="entry name" value="JMJC"/>
    <property type="match status" value="1"/>
</dbReference>
<reference evidence="5 6" key="1">
    <citation type="journal article" date="2012" name="Science">
        <title>The Paleozoic origin of enzymatic lignin decomposition reconstructed from 31 fungal genomes.</title>
        <authorList>
            <person name="Floudas D."/>
            <person name="Binder M."/>
            <person name="Riley R."/>
            <person name="Barry K."/>
            <person name="Blanchette R.A."/>
            <person name="Henrissat B."/>
            <person name="Martinez A.T."/>
            <person name="Otillar R."/>
            <person name="Spatafora J.W."/>
            <person name="Yadav J.S."/>
            <person name="Aerts A."/>
            <person name="Benoit I."/>
            <person name="Boyd A."/>
            <person name="Carlson A."/>
            <person name="Copeland A."/>
            <person name="Coutinho P.M."/>
            <person name="de Vries R.P."/>
            <person name="Ferreira P."/>
            <person name="Findley K."/>
            <person name="Foster B."/>
            <person name="Gaskell J."/>
            <person name="Glotzer D."/>
            <person name="Gorecki P."/>
            <person name="Heitman J."/>
            <person name="Hesse C."/>
            <person name="Hori C."/>
            <person name="Igarashi K."/>
            <person name="Jurgens J.A."/>
            <person name="Kallen N."/>
            <person name="Kersten P."/>
            <person name="Kohler A."/>
            <person name="Kuees U."/>
            <person name="Kumar T.K.A."/>
            <person name="Kuo A."/>
            <person name="LaButti K."/>
            <person name="Larrondo L.F."/>
            <person name="Lindquist E."/>
            <person name="Ling A."/>
            <person name="Lombard V."/>
            <person name="Lucas S."/>
            <person name="Lundell T."/>
            <person name="Martin R."/>
            <person name="McLaughlin D.J."/>
            <person name="Morgenstern I."/>
            <person name="Morin E."/>
            <person name="Murat C."/>
            <person name="Nagy L.G."/>
            <person name="Nolan M."/>
            <person name="Ohm R.A."/>
            <person name="Patyshakuliyeva A."/>
            <person name="Rokas A."/>
            <person name="Ruiz-Duenas F.J."/>
            <person name="Sabat G."/>
            <person name="Salamov A."/>
            <person name="Samejima M."/>
            <person name="Schmutz J."/>
            <person name="Slot J.C."/>
            <person name="St John F."/>
            <person name="Stenlid J."/>
            <person name="Sun H."/>
            <person name="Sun S."/>
            <person name="Syed K."/>
            <person name="Tsang A."/>
            <person name="Wiebenga A."/>
            <person name="Young D."/>
            <person name="Pisabarro A."/>
            <person name="Eastwood D.C."/>
            <person name="Martin F."/>
            <person name="Cullen D."/>
            <person name="Grigoriev I.V."/>
            <person name="Hibbett D.S."/>
        </authorList>
    </citation>
    <scope>NUCLEOTIDE SEQUENCE [LARGE SCALE GENOMIC DNA]</scope>
    <source>
        <strain evidence="5 6">ATCC 11539</strain>
    </source>
</reference>
<dbReference type="OMA" id="CEVEDCE"/>
<dbReference type="HOGENOM" id="CLU_067901_1_0_1"/>
<feature type="non-terminal residue" evidence="5">
    <location>
        <position position="1"/>
    </location>
</feature>
<dbReference type="Proteomes" id="UP000030669">
    <property type="component" value="Unassembled WGS sequence"/>
</dbReference>
<dbReference type="GO" id="GO:0006357">
    <property type="term" value="P:regulation of transcription by RNA polymerase II"/>
    <property type="evidence" value="ECO:0007669"/>
    <property type="project" value="TreeGrafter"/>
</dbReference>
<dbReference type="Pfam" id="PF02373">
    <property type="entry name" value="JmjC"/>
    <property type="match status" value="1"/>
</dbReference>
<dbReference type="EMBL" id="KB469296">
    <property type="protein sequence ID" value="EPQ59939.1"/>
    <property type="molecule type" value="Genomic_DNA"/>
</dbReference>
<evidence type="ECO:0000256" key="2">
    <source>
        <dbReference type="ARBA" id="ARBA00022723"/>
    </source>
</evidence>
<dbReference type="PANTHER" id="PTHR12549">
    <property type="entry name" value="JMJC DOMAIN-CONTAINING HISTONE DEMETHYLATION PROTEIN"/>
    <property type="match status" value="1"/>
</dbReference>
<dbReference type="InterPro" id="IPR045109">
    <property type="entry name" value="LSDs-like"/>
</dbReference>
<gene>
    <name evidence="5" type="ORF">GLOTRDRAFT_30135</name>
</gene>
<dbReference type="SMART" id="SM00558">
    <property type="entry name" value="JmjC"/>
    <property type="match status" value="1"/>
</dbReference>
<keyword evidence="2" id="KW-0479">Metal-binding</keyword>
<dbReference type="GO" id="GO:0031490">
    <property type="term" value="F:chromatin DNA binding"/>
    <property type="evidence" value="ECO:0007669"/>
    <property type="project" value="TreeGrafter"/>
</dbReference>
<dbReference type="GO" id="GO:0000785">
    <property type="term" value="C:chromatin"/>
    <property type="evidence" value="ECO:0007669"/>
    <property type="project" value="TreeGrafter"/>
</dbReference>
<dbReference type="SUPFAM" id="SSF51197">
    <property type="entry name" value="Clavaminate synthase-like"/>
    <property type="match status" value="1"/>
</dbReference>
<dbReference type="GO" id="GO:0000118">
    <property type="term" value="C:histone deacetylase complex"/>
    <property type="evidence" value="ECO:0007669"/>
    <property type="project" value="TreeGrafter"/>
</dbReference>
<keyword evidence="3" id="KW-0539">Nucleus</keyword>
<keyword evidence="6" id="KW-1185">Reference proteome</keyword>
<organism evidence="5 6">
    <name type="scientific">Gloeophyllum trabeum (strain ATCC 11539 / FP-39264 / Madison 617)</name>
    <name type="common">Brown rot fungus</name>
    <dbReference type="NCBI Taxonomy" id="670483"/>
    <lineage>
        <taxon>Eukaryota</taxon>
        <taxon>Fungi</taxon>
        <taxon>Dikarya</taxon>
        <taxon>Basidiomycota</taxon>
        <taxon>Agaricomycotina</taxon>
        <taxon>Agaricomycetes</taxon>
        <taxon>Gloeophyllales</taxon>
        <taxon>Gloeophyllaceae</taxon>
        <taxon>Gloeophyllum</taxon>
    </lineage>
</organism>
<name>S7S2E8_GLOTA</name>
<dbReference type="AlphaFoldDB" id="S7S2E8"/>
<accession>S7S2E8</accession>
<dbReference type="Gene3D" id="2.60.120.650">
    <property type="entry name" value="Cupin"/>
    <property type="match status" value="1"/>
</dbReference>
<dbReference type="GeneID" id="19305314"/>
<evidence type="ECO:0000256" key="1">
    <source>
        <dbReference type="ARBA" id="ARBA00004123"/>
    </source>
</evidence>
<evidence type="ECO:0000256" key="3">
    <source>
        <dbReference type="ARBA" id="ARBA00023242"/>
    </source>
</evidence>
<proteinExistence type="predicted"/>
<evidence type="ECO:0000259" key="4">
    <source>
        <dbReference type="PROSITE" id="PS51184"/>
    </source>
</evidence>
<dbReference type="InterPro" id="IPR003347">
    <property type="entry name" value="JmjC_dom"/>
</dbReference>
<dbReference type="PANTHER" id="PTHR12549:SF38">
    <property type="entry name" value="JMJC DOMAIN-CONTAINING HISTONE DEMETHYLASE 2, ISOFORM A"/>
    <property type="match status" value="1"/>
</dbReference>
<protein>
    <recommendedName>
        <fullName evidence="4">JmjC domain-containing protein</fullName>
    </recommendedName>
</protein>
<dbReference type="GO" id="GO:0046872">
    <property type="term" value="F:metal ion binding"/>
    <property type="evidence" value="ECO:0007669"/>
    <property type="project" value="UniProtKB-KW"/>
</dbReference>
<dbReference type="RefSeq" id="XP_007860176.1">
    <property type="nucleotide sequence ID" value="XM_007861985.1"/>
</dbReference>
<dbReference type="GO" id="GO:0003712">
    <property type="term" value="F:transcription coregulator activity"/>
    <property type="evidence" value="ECO:0007669"/>
    <property type="project" value="TreeGrafter"/>
</dbReference>
<evidence type="ECO:0000313" key="6">
    <source>
        <dbReference type="Proteomes" id="UP000030669"/>
    </source>
</evidence>
<comment type="subcellular location">
    <subcellularLocation>
        <location evidence="1">Nucleus</location>
    </subcellularLocation>
</comment>
<dbReference type="OrthoDB" id="1667110at2759"/>
<sequence length="249" mass="27956">FRRLWSEGQPIIVACVDRYLQGSWDPDYFSQSFGAENVSVVDCETNRNYRTTVRSFFEDFGAKDPSNCTILKLKDWPPQTEFKTKFAHLYQDLIQATPAPDLTQPDGVWNLVAHFPLNGVVPDLGPKMYNAYGTQQDDHHHGSTRLHMDVTSAINLMLFATPEDNGALGGAIWHIFPRSATPQLRRFLSETLEKGSNGDPIHNQQTYLTPSMLGRLRSDYGVSAYTIRQCPGEAIFIPAGCAHQVSLSY</sequence>
<evidence type="ECO:0000313" key="5">
    <source>
        <dbReference type="EMBL" id="EPQ59939.1"/>
    </source>
</evidence>
<dbReference type="GO" id="GO:0032454">
    <property type="term" value="F:histone H3K9 demethylase activity"/>
    <property type="evidence" value="ECO:0007669"/>
    <property type="project" value="InterPro"/>
</dbReference>